<sequence>MHKHLVERAHIISAIRHFFEERAFLEVETPLLVPSPGLDLHLNAFEVLEGRTGKTYYLSTSPEYQMKRLLAEGYSKIMQITKCFRQGEIGERHNPEFTMVEWYRASAGMEDMIKDTEELIGYVTGGVVRLDNRVLNTSPPFARITVCEAFERYASFSPHETLALAADAEDDFFRLLVETIEPALAQLDHALFLTDYPATQASLARTKPENRLLAERFELYIAGVELCNGFGELVDPQEQRFRLEQEQAKRRASQRPVYPIDERFLTSLAQGIPPSGGNALGVDRLVALTCGTNQIQQVISFTIDEL</sequence>
<evidence type="ECO:0000259" key="4">
    <source>
        <dbReference type="PROSITE" id="PS50862"/>
    </source>
</evidence>
<gene>
    <name evidence="5" type="ORF">BCY86_02985</name>
</gene>
<keyword evidence="6" id="KW-1185">Reference proteome</keyword>
<dbReference type="Proteomes" id="UP000185544">
    <property type="component" value="Chromosome"/>
</dbReference>
<evidence type="ECO:0000313" key="5">
    <source>
        <dbReference type="EMBL" id="APR99754.1"/>
    </source>
</evidence>
<feature type="domain" description="Aminoacyl-transfer RNA synthetases class-II family profile" evidence="4">
    <location>
        <begin position="11"/>
        <end position="306"/>
    </location>
</feature>
<dbReference type="GO" id="GO:0005829">
    <property type="term" value="C:cytosol"/>
    <property type="evidence" value="ECO:0007669"/>
    <property type="project" value="TreeGrafter"/>
</dbReference>
<organism evidence="5 6">
    <name type="scientific">Pajaroellobacter abortibovis</name>
    <dbReference type="NCBI Taxonomy" id="1882918"/>
    <lineage>
        <taxon>Bacteria</taxon>
        <taxon>Pseudomonadati</taxon>
        <taxon>Myxococcota</taxon>
        <taxon>Polyangia</taxon>
        <taxon>Polyangiales</taxon>
        <taxon>Polyangiaceae</taxon>
    </lineage>
</organism>
<dbReference type="PANTHER" id="PTHR42918">
    <property type="entry name" value="LYSYL-TRNA SYNTHETASE"/>
    <property type="match status" value="1"/>
</dbReference>
<keyword evidence="3" id="KW-0067">ATP-binding</keyword>
<keyword evidence="2" id="KW-0547">Nucleotide-binding</keyword>
<dbReference type="GO" id="GO:0006430">
    <property type="term" value="P:lysyl-tRNA aminoacylation"/>
    <property type="evidence" value="ECO:0007669"/>
    <property type="project" value="InterPro"/>
</dbReference>
<dbReference type="EMBL" id="CP016908">
    <property type="protein sequence ID" value="APR99754.1"/>
    <property type="molecule type" value="Genomic_DNA"/>
</dbReference>
<dbReference type="Gene3D" id="3.30.930.10">
    <property type="entry name" value="Bira Bifunctional Protein, Domain 2"/>
    <property type="match status" value="1"/>
</dbReference>
<dbReference type="KEGG" id="pabo:BCY86_02985"/>
<dbReference type="InterPro" id="IPR004364">
    <property type="entry name" value="Aa-tRNA-synt_II"/>
</dbReference>
<dbReference type="InterPro" id="IPR006195">
    <property type="entry name" value="aa-tRNA-synth_II"/>
</dbReference>
<protein>
    <submittedName>
        <fullName evidence="5">EF-P lysine aminoacylase GenX</fullName>
    </submittedName>
</protein>
<dbReference type="NCBIfam" id="NF006828">
    <property type="entry name" value="PRK09350.1"/>
    <property type="match status" value="1"/>
</dbReference>
<dbReference type="NCBIfam" id="TIGR00462">
    <property type="entry name" value="genX"/>
    <property type="match status" value="1"/>
</dbReference>
<dbReference type="SUPFAM" id="SSF55681">
    <property type="entry name" value="Class II aaRS and biotin synthetases"/>
    <property type="match status" value="1"/>
</dbReference>
<dbReference type="InterPro" id="IPR045864">
    <property type="entry name" value="aa-tRNA-synth_II/BPL/LPL"/>
</dbReference>
<accession>A0A1L6MWA6</accession>
<reference evidence="5 6" key="1">
    <citation type="submission" date="2016-08" db="EMBL/GenBank/DDBJ databases">
        <title>Identification and validation of antigenic proteins from Pajaroellobacter abortibovis using de-novo genome sequence assembly and reverse vaccinology.</title>
        <authorList>
            <person name="Welly B.T."/>
            <person name="Miller M.R."/>
            <person name="Stott J.L."/>
            <person name="Blanchard M.T."/>
            <person name="Islas-Trejo A.D."/>
            <person name="O'Rourke S.M."/>
            <person name="Young A.E."/>
            <person name="Medrano J.F."/>
            <person name="Van Eenennaam A.L."/>
        </authorList>
    </citation>
    <scope>NUCLEOTIDE SEQUENCE [LARGE SCALE GENOMIC DNA]</scope>
    <source>
        <strain evidence="5 6">BTF92-0548A/99-0131</strain>
    </source>
</reference>
<dbReference type="STRING" id="1882918.BCY86_02985"/>
<evidence type="ECO:0000256" key="3">
    <source>
        <dbReference type="ARBA" id="ARBA00022840"/>
    </source>
</evidence>
<keyword evidence="1" id="KW-0436">Ligase</keyword>
<dbReference type="PROSITE" id="PS50862">
    <property type="entry name" value="AA_TRNA_LIGASE_II"/>
    <property type="match status" value="1"/>
</dbReference>
<dbReference type="GO" id="GO:0005524">
    <property type="term" value="F:ATP binding"/>
    <property type="evidence" value="ECO:0007669"/>
    <property type="project" value="UniProtKB-KW"/>
</dbReference>
<dbReference type="InterPro" id="IPR018149">
    <property type="entry name" value="Lys-tRNA-synth_II_C"/>
</dbReference>
<dbReference type="PRINTS" id="PR00982">
    <property type="entry name" value="TRNASYNTHLYS"/>
</dbReference>
<proteinExistence type="predicted"/>
<dbReference type="Pfam" id="PF00152">
    <property type="entry name" value="tRNA-synt_2"/>
    <property type="match status" value="1"/>
</dbReference>
<dbReference type="AlphaFoldDB" id="A0A1L6MWA6"/>
<dbReference type="PANTHER" id="PTHR42918:SF6">
    <property type="entry name" value="ELONGATION FACTOR P--(R)-BETA-LYSINE LIGASE"/>
    <property type="match status" value="1"/>
</dbReference>
<evidence type="ECO:0000256" key="1">
    <source>
        <dbReference type="ARBA" id="ARBA00022598"/>
    </source>
</evidence>
<evidence type="ECO:0000313" key="6">
    <source>
        <dbReference type="Proteomes" id="UP000185544"/>
    </source>
</evidence>
<dbReference type="InterPro" id="IPR004525">
    <property type="entry name" value="EpmA"/>
</dbReference>
<evidence type="ECO:0000256" key="2">
    <source>
        <dbReference type="ARBA" id="ARBA00022741"/>
    </source>
</evidence>
<dbReference type="GO" id="GO:0004824">
    <property type="term" value="F:lysine-tRNA ligase activity"/>
    <property type="evidence" value="ECO:0007669"/>
    <property type="project" value="InterPro"/>
</dbReference>
<dbReference type="GO" id="GO:0000049">
    <property type="term" value="F:tRNA binding"/>
    <property type="evidence" value="ECO:0007669"/>
    <property type="project" value="TreeGrafter"/>
</dbReference>
<name>A0A1L6MWA6_9BACT</name>